<evidence type="ECO:0000313" key="10">
    <source>
        <dbReference type="Proteomes" id="UP001501094"/>
    </source>
</evidence>
<dbReference type="NCBIfam" id="TIGR02168">
    <property type="entry name" value="SMC_prok_B"/>
    <property type="match status" value="1"/>
</dbReference>
<dbReference type="InterPro" id="IPR003395">
    <property type="entry name" value="RecF/RecN/SMC_N"/>
</dbReference>
<accession>A0ABN2NJM8</accession>
<gene>
    <name evidence="6 9" type="primary">smc</name>
    <name evidence="9" type="ORF">GCM10009751_34470</name>
</gene>
<comment type="subunit">
    <text evidence="6">Homodimer.</text>
</comment>
<dbReference type="PANTHER" id="PTHR43977">
    <property type="entry name" value="STRUCTURAL MAINTENANCE OF CHROMOSOMES PROTEIN 3"/>
    <property type="match status" value="1"/>
</dbReference>
<keyword evidence="3 6" id="KW-0067">ATP-binding</keyword>
<name>A0ABN2NJM8_9MICO</name>
<evidence type="ECO:0000256" key="1">
    <source>
        <dbReference type="ARBA" id="ARBA00022490"/>
    </source>
</evidence>
<evidence type="ECO:0000256" key="4">
    <source>
        <dbReference type="ARBA" id="ARBA00023054"/>
    </source>
</evidence>
<organism evidence="9 10">
    <name type="scientific">Myceligenerans crystallogenes</name>
    <dbReference type="NCBI Taxonomy" id="316335"/>
    <lineage>
        <taxon>Bacteria</taxon>
        <taxon>Bacillati</taxon>
        <taxon>Actinomycetota</taxon>
        <taxon>Actinomycetes</taxon>
        <taxon>Micrococcales</taxon>
        <taxon>Promicromonosporaceae</taxon>
        <taxon>Myceligenerans</taxon>
    </lineage>
</organism>
<dbReference type="InterPro" id="IPR024704">
    <property type="entry name" value="SMC"/>
</dbReference>
<dbReference type="Proteomes" id="UP001501094">
    <property type="component" value="Unassembled WGS sequence"/>
</dbReference>
<feature type="coiled-coil region" evidence="6">
    <location>
        <begin position="253"/>
        <end position="282"/>
    </location>
</feature>
<feature type="binding site" evidence="6">
    <location>
        <begin position="32"/>
        <end position="39"/>
    </location>
    <ligand>
        <name>ATP</name>
        <dbReference type="ChEBI" id="CHEBI:30616"/>
    </ligand>
</feature>
<evidence type="ECO:0000313" key="9">
    <source>
        <dbReference type="EMBL" id="GAA1872241.1"/>
    </source>
</evidence>
<evidence type="ECO:0000256" key="2">
    <source>
        <dbReference type="ARBA" id="ARBA00022741"/>
    </source>
</evidence>
<feature type="coiled-coil region" evidence="6">
    <location>
        <begin position="669"/>
        <end position="703"/>
    </location>
</feature>
<evidence type="ECO:0000256" key="3">
    <source>
        <dbReference type="ARBA" id="ARBA00022840"/>
    </source>
</evidence>
<dbReference type="InterPro" id="IPR011890">
    <property type="entry name" value="SMC_prok"/>
</dbReference>
<evidence type="ECO:0000256" key="6">
    <source>
        <dbReference type="HAMAP-Rule" id="MF_01894"/>
    </source>
</evidence>
<comment type="similarity">
    <text evidence="6">Belongs to the SMC family.</text>
</comment>
<dbReference type="EMBL" id="BAAANL010000008">
    <property type="protein sequence ID" value="GAA1872241.1"/>
    <property type="molecule type" value="Genomic_DNA"/>
</dbReference>
<keyword evidence="2 6" id="KW-0547">Nucleotide-binding</keyword>
<comment type="domain">
    <text evidence="6">Contains large globular domains required for ATP hydrolysis at each terminus and a third globular domain forming a flexible hinge near the middle of the molecule. These domains are separated by coiled-coil structures.</text>
</comment>
<evidence type="ECO:0000256" key="5">
    <source>
        <dbReference type="ARBA" id="ARBA00023125"/>
    </source>
</evidence>
<feature type="region of interest" description="Disordered" evidence="7">
    <location>
        <begin position="316"/>
        <end position="335"/>
    </location>
</feature>
<comment type="function">
    <text evidence="6">Required for chromosome condensation and partitioning.</text>
</comment>
<dbReference type="SUPFAM" id="SSF75553">
    <property type="entry name" value="Smc hinge domain"/>
    <property type="match status" value="1"/>
</dbReference>
<dbReference type="Gene3D" id="3.40.50.300">
    <property type="entry name" value="P-loop containing nucleotide triphosphate hydrolases"/>
    <property type="match status" value="2"/>
</dbReference>
<dbReference type="PIRSF" id="PIRSF005719">
    <property type="entry name" value="SMC"/>
    <property type="match status" value="1"/>
</dbReference>
<feature type="coiled-coil region" evidence="6">
    <location>
        <begin position="351"/>
        <end position="424"/>
    </location>
</feature>
<dbReference type="InterPro" id="IPR027417">
    <property type="entry name" value="P-loop_NTPase"/>
</dbReference>
<sequence>MHLKTLTLKGFKSFASATTLNLEPGITCVVGPNGSGKSNVVDALSWVMGEQGAKSLRGGKMDDVIFAGTSGRAPLGRAEVSLTIDNTDGALPIDYTEVTISRTLFRTGGSEYAINGSSCRLLDIQELLSDSGIGREMHVVVGQGQLDAVLRATPEERRGFIEEAAGVLKHRKRKEKALRKLDQMQGNLARLADLTAELRRQLGPLGRQAEAARKAQTVQRDLRDARARLLADDIAQIQAQIEADLESETSLRRRQAEAEAGLAEARAALAQLEQVASSSSTEVSRAGDALFALSQTRERLRSLQSLADERARLLGAAQEAHHQGQDPDDLDAQAARARASEEELTSEVEIAAEAVAEAVELRAEAESAAHDAEQALAALLRTAADRREGMARLAGQVAARRSRVEAAEAELTRLRDAVFEAEHRAEESGLQFTALESEVSGVGEGEPGLDVAHEAAVANLELARGTVERLATEKTGAEKERGAAGAKVEALELSLDRKDGAGTLLAANQPGVLGSVAALLGVEPGFEDAVAAALGPLADAVAVSGLDAAVDALRLLRDEDAGRASLLVGSSGGSPAVPGHDDARRAGVTLPDGVRWAADVVHVAGPAAAGLRTVLRDVVVVDDLARARAFVRERPELVAATRAGDLLGGTRAWGGSAAAPSVLHLQAALDEAKAARDDAAGRQEDLEARLVVARAELATAAQRHDETLARLNESDAAMTAAAEQLGSLRASARSAREEAERHRSALEQAMARREEDEIELAALVERLDAAEEEPERAAGSQDEAQAARDRAAAAATEARARETEVRLALRTAEERARAVSGRAQALAAAAQQEREARAAAAERAAARQRDAARAVVVRQAAAVALERIGRSLQRAEQDKAAAEEARAAGNAELVAVRGTVESLTAELRELTDVAHKDEVARTQQRLRLEQLEGRAIGELGTDPAKLVEEFGPHQPIPVYEGDVPLRRRKRRPVVERDDEGNPIRYEGDPKLPRGAAARAEAIQLRAAALREFGLDPADPEAAKIVQEVAGTEPADPEEQAAEAGEGSGDDAEGGAAGRAAGPRLPEPDRMVPYVREEQEARLARAEKALSRLGAVNPLALEEFAALEERHQFLETQLADLKKSREDLLQIVADIDERVQQVFAEAFQDTADKFLEIFPRLFPGGEGRITLTDPSDLLATGIEVEARPAGKKVKRLSLLSGGERSLAAVAFLVSIFKARPSPFYIMDEVEAALDDVNLGRLIEIFKELQRDSQLIVITHQKRTMEVADALYGVTMRGDGVTTVISQRMGERETADV</sequence>
<dbReference type="SUPFAM" id="SSF52540">
    <property type="entry name" value="P-loop containing nucleoside triphosphate hydrolases"/>
    <property type="match status" value="1"/>
</dbReference>
<feature type="coiled-coil region" evidence="6">
    <location>
        <begin position="167"/>
        <end position="228"/>
    </location>
</feature>
<dbReference type="InterPro" id="IPR010935">
    <property type="entry name" value="SMC_hinge"/>
</dbReference>
<feature type="coiled-coil region" evidence="6">
    <location>
        <begin position="1075"/>
        <end position="1137"/>
    </location>
</feature>
<feature type="region of interest" description="Disordered" evidence="7">
    <location>
        <begin position="770"/>
        <end position="801"/>
    </location>
</feature>
<feature type="compositionally biased region" description="Basic and acidic residues" evidence="7">
    <location>
        <begin position="972"/>
        <end position="991"/>
    </location>
</feature>
<keyword evidence="4 6" id="KW-0175">Coiled coil</keyword>
<evidence type="ECO:0000256" key="7">
    <source>
        <dbReference type="SAM" id="MobiDB-lite"/>
    </source>
</evidence>
<dbReference type="Pfam" id="PF06470">
    <property type="entry name" value="SMC_hinge"/>
    <property type="match status" value="1"/>
</dbReference>
<keyword evidence="5 6" id="KW-0238">DNA-binding</keyword>
<keyword evidence="1 6" id="KW-0963">Cytoplasm</keyword>
<dbReference type="CDD" id="cd03278">
    <property type="entry name" value="ABC_SMC_barmotin"/>
    <property type="match status" value="1"/>
</dbReference>
<feature type="coiled-coil region" evidence="6">
    <location>
        <begin position="822"/>
        <end position="892"/>
    </location>
</feature>
<feature type="region of interest" description="Disordered" evidence="7">
    <location>
        <begin position="970"/>
        <end position="992"/>
    </location>
</feature>
<keyword evidence="10" id="KW-1185">Reference proteome</keyword>
<evidence type="ECO:0000259" key="8">
    <source>
        <dbReference type="SMART" id="SM00968"/>
    </source>
</evidence>
<comment type="caution">
    <text evidence="9">The sequence shown here is derived from an EMBL/GenBank/DDBJ whole genome shotgun (WGS) entry which is preliminary data.</text>
</comment>
<reference evidence="9 10" key="1">
    <citation type="journal article" date="2019" name="Int. J. Syst. Evol. Microbiol.">
        <title>The Global Catalogue of Microorganisms (GCM) 10K type strain sequencing project: providing services to taxonomists for standard genome sequencing and annotation.</title>
        <authorList>
            <consortium name="The Broad Institute Genomics Platform"/>
            <consortium name="The Broad Institute Genome Sequencing Center for Infectious Disease"/>
            <person name="Wu L."/>
            <person name="Ma J."/>
        </authorList>
    </citation>
    <scope>NUCLEOTIDE SEQUENCE [LARGE SCALE GENOMIC DNA]</scope>
    <source>
        <strain evidence="9 10">JCM 14326</strain>
    </source>
</reference>
<dbReference type="SMART" id="SM00968">
    <property type="entry name" value="SMC_hinge"/>
    <property type="match status" value="1"/>
</dbReference>
<dbReference type="InterPro" id="IPR036277">
    <property type="entry name" value="SMC_hinge_sf"/>
</dbReference>
<dbReference type="HAMAP" id="MF_01894">
    <property type="entry name" value="Smc_prok"/>
    <property type="match status" value="1"/>
</dbReference>
<dbReference type="Pfam" id="PF02463">
    <property type="entry name" value="SMC_N"/>
    <property type="match status" value="1"/>
</dbReference>
<dbReference type="Gene3D" id="3.30.70.1620">
    <property type="match status" value="1"/>
</dbReference>
<feature type="domain" description="SMC hinge" evidence="8">
    <location>
        <begin position="510"/>
        <end position="631"/>
    </location>
</feature>
<comment type="subcellular location">
    <subcellularLocation>
        <location evidence="6">Cytoplasm</location>
    </subcellularLocation>
</comment>
<dbReference type="RefSeq" id="WP_344105347.1">
    <property type="nucleotide sequence ID" value="NZ_BAAANL010000008.1"/>
</dbReference>
<protein>
    <recommendedName>
        <fullName evidence="6">Chromosome partition protein Smc</fullName>
    </recommendedName>
</protein>
<proteinExistence type="inferred from homology"/>
<feature type="region of interest" description="Disordered" evidence="7">
    <location>
        <begin position="1029"/>
        <end position="1070"/>
    </location>
</feature>
<dbReference type="Gene3D" id="1.20.1060.20">
    <property type="match status" value="1"/>
</dbReference>